<gene>
    <name evidence="11" type="primary">LOC110779164</name>
</gene>
<keyword evidence="3 7" id="KW-0479">Metal-binding</keyword>
<evidence type="ECO:0000256" key="3">
    <source>
        <dbReference type="ARBA" id="ARBA00022723"/>
    </source>
</evidence>
<evidence type="ECO:0000256" key="7">
    <source>
        <dbReference type="PIRSR" id="PIRSR602401-1"/>
    </source>
</evidence>
<reference evidence="10" key="1">
    <citation type="journal article" date="2021" name="Nat. Commun.">
        <title>Genomic analyses provide insights into spinach domestication and the genetic basis of agronomic traits.</title>
        <authorList>
            <person name="Cai X."/>
            <person name="Sun X."/>
            <person name="Xu C."/>
            <person name="Sun H."/>
            <person name="Wang X."/>
            <person name="Ge C."/>
            <person name="Zhang Z."/>
            <person name="Wang Q."/>
            <person name="Fei Z."/>
            <person name="Jiao C."/>
            <person name="Wang Q."/>
        </authorList>
    </citation>
    <scope>NUCLEOTIDE SEQUENCE [LARGE SCALE GENOMIC DNA]</scope>
    <source>
        <strain evidence="10">cv. Varoflay</strain>
    </source>
</reference>
<dbReference type="InterPro" id="IPR002401">
    <property type="entry name" value="Cyt_P450_E_grp-I"/>
</dbReference>
<dbReference type="PANTHER" id="PTHR47947:SF24">
    <property type="entry name" value="ISOFLAVONE 2'-HYDROXYLASE-LIKE"/>
    <property type="match status" value="1"/>
</dbReference>
<dbReference type="OrthoDB" id="1055148at2759"/>
<comment type="similarity">
    <text evidence="1 8">Belongs to the cytochrome P450 family.</text>
</comment>
<keyword evidence="4 8" id="KW-0560">Oxidoreductase</keyword>
<dbReference type="SUPFAM" id="SSF48264">
    <property type="entry name" value="Cytochrome P450"/>
    <property type="match status" value="1"/>
</dbReference>
<dbReference type="InterPro" id="IPR050651">
    <property type="entry name" value="Plant_Cytochrome_P450_Monoox"/>
</dbReference>
<keyword evidence="5 7" id="KW-0408">Iron</keyword>
<evidence type="ECO:0000256" key="6">
    <source>
        <dbReference type="ARBA" id="ARBA00023033"/>
    </source>
</evidence>
<sequence length="503" mass="57324">MMTIFLIILSITILMAASHFIGHVVRKFRNLPPSPFSFPILGHLHHLKDPLHRTLSKTSDRVGPVTLLYFGQRRVLHVSSPLAADECLRQNDVVFANRPRLLTGDIFGYNCKTLIWAPYGNLWRNLRRISTVHIFSLPSLQLSSGIRSEEVKSLVRGISQESERENGTVEIGEALFGMTQKVMMRVLAKEGYKGEEAKRFRAVVEEIMRVEGSSTIVDVFPWLRFFGVKWRLKEKFRGLVEEKEKFLDDLLEKNKLSFSSKSNGLKKTLIQVLWSLQKSEPEFYSDEMIKGLLQVLLLAGTDTSAGTIEWALSLMLNNPLILKKAQHEIASQVGYDRLIEESDLSYLPYLRCIVYETLRLYPAAPLLVPHESSKMCVVGGYTIPRGTMLLVNVWAIHNSPDYWAEPEEFRPERFEGVEKDDEQIKYKFMPFGLGRRACPGEGMAMRMVGLTLGSLLQCFEWKRPGHELVDMNVKNGLSMPKAKPLRANCLPNKTMVHLITQIS</sequence>
<keyword evidence="2 7" id="KW-0349">Heme</keyword>
<keyword evidence="9" id="KW-0732">Signal</keyword>
<dbReference type="PROSITE" id="PS00086">
    <property type="entry name" value="CYTOCHROME_P450"/>
    <property type="match status" value="1"/>
</dbReference>
<evidence type="ECO:0000256" key="5">
    <source>
        <dbReference type="ARBA" id="ARBA00023004"/>
    </source>
</evidence>
<evidence type="ECO:0000313" key="11">
    <source>
        <dbReference type="RefSeq" id="XP_021839387.1"/>
    </source>
</evidence>
<feature type="signal peptide" evidence="9">
    <location>
        <begin position="1"/>
        <end position="17"/>
    </location>
</feature>
<dbReference type="Pfam" id="PF00067">
    <property type="entry name" value="p450"/>
    <property type="match status" value="1"/>
</dbReference>
<dbReference type="InterPro" id="IPR017972">
    <property type="entry name" value="Cyt_P450_CS"/>
</dbReference>
<dbReference type="GO" id="GO:0005506">
    <property type="term" value="F:iron ion binding"/>
    <property type="evidence" value="ECO:0007669"/>
    <property type="project" value="InterPro"/>
</dbReference>
<name>A0A9R0HYT2_SPIOL</name>
<dbReference type="AlphaFoldDB" id="A0A9R0HYT2"/>
<reference evidence="11" key="2">
    <citation type="submission" date="2025-08" db="UniProtKB">
        <authorList>
            <consortium name="RefSeq"/>
        </authorList>
    </citation>
    <scope>IDENTIFICATION</scope>
    <source>
        <tissue evidence="11">Leaf</tissue>
    </source>
</reference>
<dbReference type="Proteomes" id="UP000813463">
    <property type="component" value="Chromosome 3"/>
</dbReference>
<dbReference type="GO" id="GO:0020037">
    <property type="term" value="F:heme binding"/>
    <property type="evidence" value="ECO:0007669"/>
    <property type="project" value="InterPro"/>
</dbReference>
<evidence type="ECO:0000256" key="4">
    <source>
        <dbReference type="ARBA" id="ARBA00023002"/>
    </source>
</evidence>
<keyword evidence="10" id="KW-1185">Reference proteome</keyword>
<dbReference type="RefSeq" id="XP_021839387.1">
    <property type="nucleotide sequence ID" value="XM_021983695.2"/>
</dbReference>
<protein>
    <submittedName>
        <fullName evidence="11">Cytochrome P450 81Q32-like</fullName>
    </submittedName>
</protein>
<dbReference type="PANTHER" id="PTHR47947">
    <property type="entry name" value="CYTOCHROME P450 82C3-RELATED"/>
    <property type="match status" value="1"/>
</dbReference>
<dbReference type="GO" id="GO:0004497">
    <property type="term" value="F:monooxygenase activity"/>
    <property type="evidence" value="ECO:0000318"/>
    <property type="project" value="GO_Central"/>
</dbReference>
<comment type="cofactor">
    <cofactor evidence="7">
        <name>heme</name>
        <dbReference type="ChEBI" id="CHEBI:30413"/>
    </cofactor>
</comment>
<evidence type="ECO:0000256" key="8">
    <source>
        <dbReference type="RuleBase" id="RU000461"/>
    </source>
</evidence>
<evidence type="ECO:0000256" key="9">
    <source>
        <dbReference type="SAM" id="SignalP"/>
    </source>
</evidence>
<dbReference type="PRINTS" id="PR00463">
    <property type="entry name" value="EP450I"/>
</dbReference>
<dbReference type="InterPro" id="IPR001128">
    <property type="entry name" value="Cyt_P450"/>
</dbReference>
<evidence type="ECO:0000256" key="2">
    <source>
        <dbReference type="ARBA" id="ARBA00022617"/>
    </source>
</evidence>
<organism evidence="10 11">
    <name type="scientific">Spinacia oleracea</name>
    <name type="common">Spinach</name>
    <dbReference type="NCBI Taxonomy" id="3562"/>
    <lineage>
        <taxon>Eukaryota</taxon>
        <taxon>Viridiplantae</taxon>
        <taxon>Streptophyta</taxon>
        <taxon>Embryophyta</taxon>
        <taxon>Tracheophyta</taxon>
        <taxon>Spermatophyta</taxon>
        <taxon>Magnoliopsida</taxon>
        <taxon>eudicotyledons</taxon>
        <taxon>Gunneridae</taxon>
        <taxon>Pentapetalae</taxon>
        <taxon>Caryophyllales</taxon>
        <taxon>Chenopodiaceae</taxon>
        <taxon>Chenopodioideae</taxon>
        <taxon>Anserineae</taxon>
        <taxon>Spinacia</taxon>
    </lineage>
</organism>
<proteinExistence type="inferred from homology"/>
<dbReference type="GeneID" id="110779164"/>
<evidence type="ECO:0000256" key="1">
    <source>
        <dbReference type="ARBA" id="ARBA00010617"/>
    </source>
</evidence>
<dbReference type="InterPro" id="IPR036396">
    <property type="entry name" value="Cyt_P450_sf"/>
</dbReference>
<dbReference type="GO" id="GO:0016705">
    <property type="term" value="F:oxidoreductase activity, acting on paired donors, with incorporation or reduction of molecular oxygen"/>
    <property type="evidence" value="ECO:0007669"/>
    <property type="project" value="InterPro"/>
</dbReference>
<feature type="chain" id="PRO_5040508425" evidence="9">
    <location>
        <begin position="18"/>
        <end position="503"/>
    </location>
</feature>
<dbReference type="PRINTS" id="PR00385">
    <property type="entry name" value="P450"/>
</dbReference>
<accession>A0A9R0HYT2</accession>
<feature type="binding site" description="axial binding residue" evidence="7">
    <location>
        <position position="438"/>
    </location>
    <ligand>
        <name>heme</name>
        <dbReference type="ChEBI" id="CHEBI:30413"/>
    </ligand>
    <ligandPart>
        <name>Fe</name>
        <dbReference type="ChEBI" id="CHEBI:18248"/>
    </ligandPart>
</feature>
<dbReference type="Gene3D" id="1.10.630.10">
    <property type="entry name" value="Cytochrome P450"/>
    <property type="match status" value="1"/>
</dbReference>
<evidence type="ECO:0000313" key="10">
    <source>
        <dbReference type="Proteomes" id="UP000813463"/>
    </source>
</evidence>
<dbReference type="FunFam" id="1.10.630.10:FF:000081">
    <property type="entry name" value="Cytochrome P450 CYP81N5"/>
    <property type="match status" value="1"/>
</dbReference>
<dbReference type="KEGG" id="soe:110779164"/>
<keyword evidence="6 8" id="KW-0503">Monooxygenase</keyword>